<keyword evidence="2" id="KW-0732">Signal</keyword>
<dbReference type="RefSeq" id="NP_001033400.2">
    <property type="nucleotide sequence ID" value="NM_001038311.6"/>
</dbReference>
<evidence type="ECO:0000313" key="3">
    <source>
        <dbReference type="EMBL" id="CCD63296.2"/>
    </source>
</evidence>
<sequence>MSRSCIFLLLLLSISVQAVPKVIYLTQFSSIGTITVSVESGAHVYLASNDDNQLLKNIQLTSGGTTITCDRLGDSNDDESPKFLTTSSSLELSTSNNDSITYMLSGYIYITTNQQARDPTFSVYVLKTTQSISKIGMMSTVVVLNTRLNQVSIDNDAPRMTSYVTNINHSPNTNLYFQWGIPDFDWNDVTNNTHTFFMNPVFSQNGLNVFFPNIEPLQIKLDYWYITSMGPFNMDLENRYVSDHKYTTTSVNTTGLIVSGENKPYDEHVVNFQTDNSREGISGTYVSAFISNDLLISMTGVSNFINRSSETQNLGWALAAPTRLTINSTSPVPGTFYCQYFAFTGELLPTTTAGPTTVTQTTPSTVGQVTSTAPVITTTKGAFTGFGAMELLILLFSVFLYRLF</sequence>
<dbReference type="PaxDb" id="6239-C18H7.11"/>
<gene>
    <name evidence="3 5" type="ORF">C18H7.11</name>
    <name evidence="3" type="ORF">CELE_C18H7.11</name>
</gene>
<dbReference type="InterPro" id="IPR005071">
    <property type="entry name" value="Glycoprotein"/>
</dbReference>
<proteinExistence type="predicted"/>
<dbReference type="WormBase" id="C18H7.11">
    <property type="protein sequence ID" value="CE49056"/>
    <property type="gene ID" value="WBGene00044457"/>
</dbReference>
<organism evidence="3 4">
    <name type="scientific">Caenorhabditis elegans</name>
    <dbReference type="NCBI Taxonomy" id="6239"/>
    <lineage>
        <taxon>Eukaryota</taxon>
        <taxon>Metazoa</taxon>
        <taxon>Ecdysozoa</taxon>
        <taxon>Nematoda</taxon>
        <taxon>Chromadorea</taxon>
        <taxon>Rhabditida</taxon>
        <taxon>Rhabditina</taxon>
        <taxon>Rhabditomorpha</taxon>
        <taxon>Rhabditoidea</taxon>
        <taxon>Rhabditidae</taxon>
        <taxon>Peloderinae</taxon>
        <taxon>Caenorhabditis</taxon>
    </lineage>
</organism>
<evidence type="ECO:0000313" key="4">
    <source>
        <dbReference type="Proteomes" id="UP000001940"/>
    </source>
</evidence>
<feature type="signal peptide" evidence="2">
    <location>
        <begin position="1"/>
        <end position="18"/>
    </location>
</feature>
<dbReference type="PANTHER" id="PTHR21733">
    <property type="entry name" value="CUB_2 DOMAIN-CONTAINING PROTEIN-RELATED-RELATED"/>
    <property type="match status" value="1"/>
</dbReference>
<dbReference type="STRING" id="6239.C18H7.11.1"/>
<dbReference type="Bgee" id="WBGene00044457">
    <property type="expression patterns" value="Expressed in adult organism and 1 other cell type or tissue"/>
</dbReference>
<evidence type="ECO:0000256" key="2">
    <source>
        <dbReference type="SAM" id="SignalP"/>
    </source>
</evidence>
<dbReference type="AlphaFoldDB" id="Q4R118"/>
<keyword evidence="1" id="KW-0812">Transmembrane</keyword>
<dbReference type="UCSC" id="C18H7.11">
    <property type="organism name" value="c. elegans"/>
</dbReference>
<dbReference type="GeneID" id="3896794"/>
<dbReference type="HOGENOM" id="CLU_040349_1_0_1"/>
<dbReference type="Pfam" id="PF03409">
    <property type="entry name" value="Glycoprotein"/>
    <property type="match status" value="1"/>
</dbReference>
<dbReference type="InParanoid" id="Q4R118"/>
<keyword evidence="1" id="KW-0472">Membrane</keyword>
<dbReference type="FunCoup" id="Q4R118">
    <property type="interactions" value="926"/>
</dbReference>
<dbReference type="AGR" id="WB:WBGene00044457"/>
<accession>Q4R118</accession>
<evidence type="ECO:0000256" key="1">
    <source>
        <dbReference type="SAM" id="Phobius"/>
    </source>
</evidence>
<dbReference type="OMA" id="QYFSFAG"/>
<dbReference type="eggNOG" id="ENOG502SG5B">
    <property type="taxonomic scope" value="Eukaryota"/>
</dbReference>
<reference evidence="3 4" key="1">
    <citation type="journal article" date="1998" name="Science">
        <title>Genome sequence of the nematode C. elegans: a platform for investigating biology.</title>
        <authorList>
            <consortium name="The C. elegans sequencing consortium"/>
            <person name="Sulson J.E."/>
            <person name="Waterston R."/>
        </authorList>
    </citation>
    <scope>NUCLEOTIDE SEQUENCE [LARGE SCALE GENOMIC DNA]</scope>
    <source>
        <strain evidence="3 4">Bristol N2</strain>
    </source>
</reference>
<dbReference type="OrthoDB" id="5869791at2759"/>
<feature type="transmembrane region" description="Helical" evidence="1">
    <location>
        <begin position="381"/>
        <end position="401"/>
    </location>
</feature>
<protein>
    <submittedName>
        <fullName evidence="3">CUB_2 domain-containing protein</fullName>
    </submittedName>
</protein>
<dbReference type="PANTHER" id="PTHR21733:SF7">
    <property type="entry name" value="CUB_2 DOMAIN-CONTAINING PROTEIN-RELATED"/>
    <property type="match status" value="1"/>
</dbReference>
<evidence type="ECO:0000313" key="5">
    <source>
        <dbReference type="WormBase" id="C18H7.11"/>
    </source>
</evidence>
<keyword evidence="4" id="KW-1185">Reference proteome</keyword>
<dbReference type="CTD" id="3896794"/>
<feature type="chain" id="PRO_5004242707" evidence="2">
    <location>
        <begin position="19"/>
        <end position="404"/>
    </location>
</feature>
<keyword evidence="1" id="KW-1133">Transmembrane helix</keyword>
<dbReference type="Proteomes" id="UP000001940">
    <property type="component" value="Chromosome IV"/>
</dbReference>
<dbReference type="EMBL" id="BX284604">
    <property type="protein sequence ID" value="CCD63296.2"/>
    <property type="molecule type" value="Genomic_DNA"/>
</dbReference>
<name>Q4R118_CAEEL</name>
<dbReference type="KEGG" id="cel:CELE_C18H7.11"/>